<dbReference type="InterPro" id="IPR036259">
    <property type="entry name" value="MFS_trans_sf"/>
</dbReference>
<comment type="caution">
    <text evidence="8">The sequence shown here is derived from an EMBL/GenBank/DDBJ whole genome shotgun (WGS) entry which is preliminary data.</text>
</comment>
<feature type="transmembrane region" description="Helical" evidence="6">
    <location>
        <begin position="313"/>
        <end position="334"/>
    </location>
</feature>
<evidence type="ECO:0000256" key="3">
    <source>
        <dbReference type="ARBA" id="ARBA00022692"/>
    </source>
</evidence>
<protein>
    <submittedName>
        <fullName evidence="8">MFS transporter</fullName>
    </submittedName>
</protein>
<feature type="transmembrane region" description="Helical" evidence="6">
    <location>
        <begin position="156"/>
        <end position="175"/>
    </location>
</feature>
<dbReference type="GO" id="GO:0022857">
    <property type="term" value="F:transmembrane transporter activity"/>
    <property type="evidence" value="ECO:0007669"/>
    <property type="project" value="InterPro"/>
</dbReference>
<reference evidence="8 9" key="1">
    <citation type="journal article" date="2014" name="BMC Genomics">
        <title>Comparison of environmental and isolate Sulfobacillus genomes reveals diverse carbon, sulfur, nitrogen, and hydrogen metabolisms.</title>
        <authorList>
            <person name="Justice N.B."/>
            <person name="Norman A."/>
            <person name="Brown C.T."/>
            <person name="Singh A."/>
            <person name="Thomas B.C."/>
            <person name="Banfield J.F."/>
        </authorList>
    </citation>
    <scope>NUCLEOTIDE SEQUENCE [LARGE SCALE GENOMIC DNA]</scope>
    <source>
        <strain evidence="8">AMDSBA4</strain>
    </source>
</reference>
<dbReference type="PANTHER" id="PTHR23520:SF5">
    <property type="entry name" value="TRANSPORTER, PUTATIVE (AFU_ORTHOLOGUE AFUA_3G04000)-RELATED"/>
    <property type="match status" value="1"/>
</dbReference>
<dbReference type="EMBL" id="PXYW01000003">
    <property type="protein sequence ID" value="PSR35178.1"/>
    <property type="molecule type" value="Genomic_DNA"/>
</dbReference>
<dbReference type="PANTHER" id="PTHR23520">
    <property type="entry name" value="TRANSPORTER, PUTATIVE (AFU_ORTHOLOGUE AFUA_3G04000)-RELATED"/>
    <property type="match status" value="1"/>
</dbReference>
<evidence type="ECO:0000256" key="4">
    <source>
        <dbReference type="ARBA" id="ARBA00022989"/>
    </source>
</evidence>
<dbReference type="GO" id="GO:0005886">
    <property type="term" value="C:plasma membrane"/>
    <property type="evidence" value="ECO:0007669"/>
    <property type="project" value="UniProtKB-SubCell"/>
</dbReference>
<feature type="transmembrane region" description="Helical" evidence="6">
    <location>
        <begin position="391"/>
        <end position="411"/>
    </location>
</feature>
<sequence>MGQYPAPYTIAGWKSLDPVARQLIAARFLRSIAQGALGVDFTLYLKIRHWTAPEVGLLLMAGGLSGAVLSLLVGVASDRVGRRVFLLIYELGLMLGTLSIILFPHAWVLVLTAALFGFGRGANGASGPFAPAEQAWLAQSIPSARRGNVFSFNAGLQFWGMGIGSLLAAVLPHLLPGISGPAAYLPLFGLNLLIAIINLLQIWVLHETPPAKTSEKQTTSPHQAQEEARVTRRENLALAWLAVVNMVNSLGVGLVAPLLPYWFNLKFGVGPGAIGPVYALTFFLTGISSLIVGKVSERFGLIRSIVVPRLLGVLLLVAIPFMPGFSFAAVLYVVRSIVNRGSVGARQAFSVGLVRDQRRGLASSLNAVSWSIPAALGPALGGWLIGMGSLVWPFLVASGLQLGYAILFPTIMGKYDMSRPRTVPSAHAGGD</sequence>
<feature type="transmembrane region" description="Helical" evidence="6">
    <location>
        <begin position="275"/>
        <end position="293"/>
    </location>
</feature>
<evidence type="ECO:0000256" key="6">
    <source>
        <dbReference type="SAM" id="Phobius"/>
    </source>
</evidence>
<gene>
    <name evidence="8" type="ORF">C7B46_01855</name>
</gene>
<organism evidence="8 9">
    <name type="scientific">Sulfobacillus benefaciens</name>
    <dbReference type="NCBI Taxonomy" id="453960"/>
    <lineage>
        <taxon>Bacteria</taxon>
        <taxon>Bacillati</taxon>
        <taxon>Bacillota</taxon>
        <taxon>Clostridia</taxon>
        <taxon>Eubacteriales</taxon>
        <taxon>Clostridiales Family XVII. Incertae Sedis</taxon>
        <taxon>Sulfobacillus</taxon>
    </lineage>
</organism>
<proteinExistence type="predicted"/>
<evidence type="ECO:0000259" key="7">
    <source>
        <dbReference type="PROSITE" id="PS50850"/>
    </source>
</evidence>
<feature type="transmembrane region" description="Helical" evidence="6">
    <location>
        <begin position="87"/>
        <end position="118"/>
    </location>
</feature>
<dbReference type="SUPFAM" id="SSF103473">
    <property type="entry name" value="MFS general substrate transporter"/>
    <property type="match status" value="1"/>
</dbReference>
<keyword evidence="4 6" id="KW-1133">Transmembrane helix</keyword>
<evidence type="ECO:0000313" key="9">
    <source>
        <dbReference type="Proteomes" id="UP000242972"/>
    </source>
</evidence>
<feature type="transmembrane region" description="Helical" evidence="6">
    <location>
        <begin position="182"/>
        <end position="204"/>
    </location>
</feature>
<evidence type="ECO:0000256" key="1">
    <source>
        <dbReference type="ARBA" id="ARBA00004651"/>
    </source>
</evidence>
<dbReference type="Proteomes" id="UP000242972">
    <property type="component" value="Unassembled WGS sequence"/>
</dbReference>
<keyword evidence="3 6" id="KW-0812">Transmembrane</keyword>
<evidence type="ECO:0000256" key="2">
    <source>
        <dbReference type="ARBA" id="ARBA00022448"/>
    </source>
</evidence>
<dbReference type="PROSITE" id="PS50850">
    <property type="entry name" value="MFS"/>
    <property type="match status" value="1"/>
</dbReference>
<comment type="subcellular location">
    <subcellularLocation>
        <location evidence="1">Cell membrane</location>
        <topology evidence="1">Multi-pass membrane protein</topology>
    </subcellularLocation>
</comment>
<dbReference type="Pfam" id="PF07690">
    <property type="entry name" value="MFS_1"/>
    <property type="match status" value="2"/>
</dbReference>
<accession>A0A2T2XL78</accession>
<keyword evidence="5 6" id="KW-0472">Membrane</keyword>
<dbReference type="InterPro" id="IPR020846">
    <property type="entry name" value="MFS_dom"/>
</dbReference>
<dbReference type="Gene3D" id="1.20.1250.20">
    <property type="entry name" value="MFS general substrate transporter like domains"/>
    <property type="match status" value="2"/>
</dbReference>
<dbReference type="InterPro" id="IPR011701">
    <property type="entry name" value="MFS"/>
</dbReference>
<feature type="transmembrane region" description="Helical" evidence="6">
    <location>
        <begin position="55"/>
        <end position="75"/>
    </location>
</feature>
<dbReference type="AlphaFoldDB" id="A0A2T2XL78"/>
<keyword evidence="2" id="KW-0813">Transport</keyword>
<feature type="domain" description="Major facilitator superfamily (MFS) profile" evidence="7">
    <location>
        <begin position="1"/>
        <end position="416"/>
    </location>
</feature>
<evidence type="ECO:0000256" key="5">
    <source>
        <dbReference type="ARBA" id="ARBA00023136"/>
    </source>
</evidence>
<evidence type="ECO:0000313" key="8">
    <source>
        <dbReference type="EMBL" id="PSR35178.1"/>
    </source>
</evidence>
<name>A0A2T2XL78_9FIRM</name>
<feature type="transmembrane region" description="Helical" evidence="6">
    <location>
        <begin position="237"/>
        <end position="263"/>
    </location>
</feature>